<evidence type="ECO:0000313" key="4">
    <source>
        <dbReference type="EMBL" id="SVD28873.1"/>
    </source>
</evidence>
<dbReference type="PANTHER" id="PTHR45753:SF3">
    <property type="entry name" value="ORNITHINE TRANSCARBAMYLASE, MITOCHONDRIAL"/>
    <property type="match status" value="1"/>
</dbReference>
<dbReference type="InterPro" id="IPR006132">
    <property type="entry name" value="Asp/Orn_carbamoyltranf_P-bd"/>
</dbReference>
<dbReference type="PRINTS" id="PR00100">
    <property type="entry name" value="AOTCASE"/>
</dbReference>
<accession>A0A382U3P7</accession>
<proteinExistence type="predicted"/>
<dbReference type="PANTHER" id="PTHR45753">
    <property type="entry name" value="ORNITHINE CARBAMOYLTRANSFERASE, MITOCHONDRIAL"/>
    <property type="match status" value="1"/>
</dbReference>
<reference evidence="4" key="1">
    <citation type="submission" date="2018-05" db="EMBL/GenBank/DDBJ databases">
        <authorList>
            <person name="Lanie J.A."/>
            <person name="Ng W.-L."/>
            <person name="Kazmierczak K.M."/>
            <person name="Andrzejewski T.M."/>
            <person name="Davidsen T.M."/>
            <person name="Wayne K.J."/>
            <person name="Tettelin H."/>
            <person name="Glass J.I."/>
            <person name="Rusch D."/>
            <person name="Podicherti R."/>
            <person name="Tsui H.-C.T."/>
            <person name="Winkler M.E."/>
        </authorList>
    </citation>
    <scope>NUCLEOTIDE SEQUENCE</scope>
</reference>
<dbReference type="InterPro" id="IPR036901">
    <property type="entry name" value="Asp/Orn_carbamoylTrfase_sf"/>
</dbReference>
<dbReference type="GO" id="GO:0004585">
    <property type="term" value="F:ornithine carbamoyltransferase activity"/>
    <property type="evidence" value="ECO:0007669"/>
    <property type="project" value="UniProtKB-ARBA"/>
</dbReference>
<dbReference type="FunFam" id="3.40.50.1370:FF:000008">
    <property type="entry name" value="Ornithine carbamoyltransferase"/>
    <property type="match status" value="1"/>
</dbReference>
<organism evidence="4">
    <name type="scientific">marine metagenome</name>
    <dbReference type="NCBI Taxonomy" id="408172"/>
    <lineage>
        <taxon>unclassified sequences</taxon>
        <taxon>metagenomes</taxon>
        <taxon>ecological metagenomes</taxon>
    </lineage>
</organism>
<dbReference type="InterPro" id="IPR006131">
    <property type="entry name" value="Asp_carbamoyltransf_Asp/Orn-bd"/>
</dbReference>
<keyword evidence="1" id="KW-0808">Transferase</keyword>
<dbReference type="Pfam" id="PF00185">
    <property type="entry name" value="OTCace"/>
    <property type="match status" value="1"/>
</dbReference>
<evidence type="ECO:0008006" key="5">
    <source>
        <dbReference type="Google" id="ProtNLM"/>
    </source>
</evidence>
<dbReference type="PRINTS" id="PR00102">
    <property type="entry name" value="OTCASE"/>
</dbReference>
<gene>
    <name evidence="4" type="ORF">METZ01_LOCUS381727</name>
</gene>
<dbReference type="GO" id="GO:0019240">
    <property type="term" value="P:citrulline biosynthetic process"/>
    <property type="evidence" value="ECO:0007669"/>
    <property type="project" value="TreeGrafter"/>
</dbReference>
<sequence>RTKLSFWVGTQKLAGNPVYFGPEEVGLGKREPVADVAHVMSRMSDIIVIRTFLQSTVEEFAANASVPVINALTEHEHPCQALADILTITEQLGSVAGAKVAFIGDGNNVALSLGYAVAGLGGHMTIASPDAYKLSVDSVDGANGYGEHVGGCVTQVTNPREAVIDADIVYTDVWTSMGQESENAERLAAFEGYQVNSAMLDQASSNVKFMHDLPAHPGEEISGGLLYDPRSIAFDQAENRLWAQAALMENLI</sequence>
<feature type="domain" description="Aspartate/ornithine carbamoyltransferase carbamoyl-P binding" evidence="3">
    <location>
        <begin position="1"/>
        <end position="90"/>
    </location>
</feature>
<dbReference type="NCBIfam" id="TIGR00658">
    <property type="entry name" value="orni_carb_tr"/>
    <property type="match status" value="1"/>
</dbReference>
<feature type="domain" description="Aspartate/ornithine carbamoyltransferase Asp/Orn-binding" evidence="2">
    <location>
        <begin position="97"/>
        <end position="249"/>
    </location>
</feature>
<dbReference type="GO" id="GO:0042450">
    <property type="term" value="P:L-arginine biosynthetic process via ornithine"/>
    <property type="evidence" value="ECO:0007669"/>
    <property type="project" value="TreeGrafter"/>
</dbReference>
<feature type="non-terminal residue" evidence="4">
    <location>
        <position position="1"/>
    </location>
</feature>
<name>A0A382U3P7_9ZZZZ</name>
<dbReference type="InterPro" id="IPR002292">
    <property type="entry name" value="Orn/put_carbamltrans"/>
</dbReference>
<dbReference type="Pfam" id="PF02729">
    <property type="entry name" value="OTCace_N"/>
    <property type="match status" value="1"/>
</dbReference>
<dbReference type="InterPro" id="IPR006130">
    <property type="entry name" value="Asp/Orn_carbamoylTrfase"/>
</dbReference>
<evidence type="ECO:0000259" key="2">
    <source>
        <dbReference type="Pfam" id="PF00185"/>
    </source>
</evidence>
<dbReference type="Gene3D" id="3.40.50.1370">
    <property type="entry name" value="Aspartate/ornithine carbamoyltransferase"/>
    <property type="match status" value="2"/>
</dbReference>
<dbReference type="EMBL" id="UINC01141249">
    <property type="protein sequence ID" value="SVD28873.1"/>
    <property type="molecule type" value="Genomic_DNA"/>
</dbReference>
<dbReference type="GO" id="GO:0016597">
    <property type="term" value="F:amino acid binding"/>
    <property type="evidence" value="ECO:0007669"/>
    <property type="project" value="InterPro"/>
</dbReference>
<evidence type="ECO:0000256" key="1">
    <source>
        <dbReference type="ARBA" id="ARBA00022679"/>
    </source>
</evidence>
<evidence type="ECO:0000259" key="3">
    <source>
        <dbReference type="Pfam" id="PF02729"/>
    </source>
</evidence>
<dbReference type="SUPFAM" id="SSF53671">
    <property type="entry name" value="Aspartate/ornithine carbamoyltransferase"/>
    <property type="match status" value="1"/>
</dbReference>
<dbReference type="AlphaFoldDB" id="A0A382U3P7"/>
<protein>
    <recommendedName>
        <fullName evidence="5">Ornithine carbamoyltransferase</fullName>
    </recommendedName>
</protein>
<dbReference type="NCBIfam" id="NF001986">
    <property type="entry name" value="PRK00779.1"/>
    <property type="match status" value="1"/>
</dbReference>